<name>A0A2W5A0P3_9BACT</name>
<comment type="caution">
    <text evidence="15">The sequence shown here is derived from an EMBL/GenBank/DDBJ whole genome shotgun (WGS) entry which is preliminary data.</text>
</comment>
<dbReference type="SUPFAM" id="SSF47384">
    <property type="entry name" value="Homodimeric domain of signal transducing histidine kinase"/>
    <property type="match status" value="1"/>
</dbReference>
<feature type="transmembrane region" description="Helical" evidence="13">
    <location>
        <begin position="158"/>
        <end position="177"/>
    </location>
</feature>
<dbReference type="InterPro" id="IPR013727">
    <property type="entry name" value="2CSK_N"/>
</dbReference>
<evidence type="ECO:0000256" key="13">
    <source>
        <dbReference type="SAM" id="Phobius"/>
    </source>
</evidence>
<evidence type="ECO:0000256" key="6">
    <source>
        <dbReference type="ARBA" id="ARBA00022692"/>
    </source>
</evidence>
<dbReference type="SMART" id="SM00387">
    <property type="entry name" value="HATPase_c"/>
    <property type="match status" value="1"/>
</dbReference>
<keyword evidence="4" id="KW-0597">Phosphoprotein</keyword>
<accession>A0A2W5A0P3</accession>
<evidence type="ECO:0000256" key="4">
    <source>
        <dbReference type="ARBA" id="ARBA00022553"/>
    </source>
</evidence>
<dbReference type="Proteomes" id="UP000249557">
    <property type="component" value="Unassembled WGS sequence"/>
</dbReference>
<keyword evidence="12 13" id="KW-0472">Membrane</keyword>
<dbReference type="InterPro" id="IPR005467">
    <property type="entry name" value="His_kinase_dom"/>
</dbReference>
<dbReference type="CDD" id="cd00082">
    <property type="entry name" value="HisKA"/>
    <property type="match status" value="1"/>
</dbReference>
<evidence type="ECO:0000256" key="9">
    <source>
        <dbReference type="ARBA" id="ARBA00022840"/>
    </source>
</evidence>
<dbReference type="InterPro" id="IPR036890">
    <property type="entry name" value="HATPase_C_sf"/>
</dbReference>
<dbReference type="Pfam" id="PF00512">
    <property type="entry name" value="HisKA"/>
    <property type="match status" value="1"/>
</dbReference>
<keyword evidence="8" id="KW-0418">Kinase</keyword>
<dbReference type="PANTHER" id="PTHR45436:SF14">
    <property type="entry name" value="SENSOR PROTEIN QSEC"/>
    <property type="match status" value="1"/>
</dbReference>
<protein>
    <recommendedName>
        <fullName evidence="3">histidine kinase</fullName>
        <ecNumber evidence="3">2.7.13.3</ecNumber>
    </recommendedName>
</protein>
<dbReference type="GO" id="GO:0000155">
    <property type="term" value="F:phosphorelay sensor kinase activity"/>
    <property type="evidence" value="ECO:0007669"/>
    <property type="project" value="InterPro"/>
</dbReference>
<comment type="catalytic activity">
    <reaction evidence="1">
        <text>ATP + protein L-histidine = ADP + protein N-phospho-L-histidine.</text>
        <dbReference type="EC" id="2.7.13.3"/>
    </reaction>
</comment>
<comment type="subcellular location">
    <subcellularLocation>
        <location evidence="2">Membrane</location>
        <topology evidence="2">Multi-pass membrane protein</topology>
    </subcellularLocation>
</comment>
<feature type="transmembrane region" description="Helical" evidence="13">
    <location>
        <begin position="12"/>
        <end position="34"/>
    </location>
</feature>
<dbReference type="SMART" id="SM00388">
    <property type="entry name" value="HisKA"/>
    <property type="match status" value="1"/>
</dbReference>
<keyword evidence="5" id="KW-0808">Transferase</keyword>
<keyword evidence="10 13" id="KW-1133">Transmembrane helix</keyword>
<evidence type="ECO:0000256" key="5">
    <source>
        <dbReference type="ARBA" id="ARBA00022679"/>
    </source>
</evidence>
<dbReference type="InterPro" id="IPR036097">
    <property type="entry name" value="HisK_dim/P_sf"/>
</dbReference>
<evidence type="ECO:0000256" key="10">
    <source>
        <dbReference type="ARBA" id="ARBA00022989"/>
    </source>
</evidence>
<keyword evidence="11" id="KW-0902">Two-component regulatory system</keyword>
<dbReference type="InterPro" id="IPR003661">
    <property type="entry name" value="HisK_dim/P_dom"/>
</dbReference>
<dbReference type="EMBL" id="QFNK01000028">
    <property type="protein sequence ID" value="PZO88110.1"/>
    <property type="molecule type" value="Genomic_DNA"/>
</dbReference>
<keyword evidence="7" id="KW-0547">Nucleotide-binding</keyword>
<gene>
    <name evidence="15" type="ORF">DI626_02490</name>
</gene>
<dbReference type="PANTHER" id="PTHR45436">
    <property type="entry name" value="SENSOR HISTIDINE KINASE YKOH"/>
    <property type="match status" value="1"/>
</dbReference>
<feature type="domain" description="Histidine kinase" evidence="14">
    <location>
        <begin position="238"/>
        <end position="443"/>
    </location>
</feature>
<evidence type="ECO:0000256" key="11">
    <source>
        <dbReference type="ARBA" id="ARBA00023012"/>
    </source>
</evidence>
<evidence type="ECO:0000256" key="3">
    <source>
        <dbReference type="ARBA" id="ARBA00012438"/>
    </source>
</evidence>
<keyword evidence="6 13" id="KW-0812">Transmembrane</keyword>
<dbReference type="Gene3D" id="1.10.287.130">
    <property type="match status" value="1"/>
</dbReference>
<dbReference type="GO" id="GO:0005524">
    <property type="term" value="F:ATP binding"/>
    <property type="evidence" value="ECO:0007669"/>
    <property type="project" value="UniProtKB-KW"/>
</dbReference>
<evidence type="ECO:0000256" key="7">
    <source>
        <dbReference type="ARBA" id="ARBA00022741"/>
    </source>
</evidence>
<evidence type="ECO:0000256" key="2">
    <source>
        <dbReference type="ARBA" id="ARBA00004141"/>
    </source>
</evidence>
<dbReference type="InterPro" id="IPR003594">
    <property type="entry name" value="HATPase_dom"/>
</dbReference>
<evidence type="ECO:0000256" key="8">
    <source>
        <dbReference type="ARBA" id="ARBA00022777"/>
    </source>
</evidence>
<evidence type="ECO:0000256" key="1">
    <source>
        <dbReference type="ARBA" id="ARBA00000085"/>
    </source>
</evidence>
<dbReference type="InterPro" id="IPR050428">
    <property type="entry name" value="TCS_sensor_his_kinase"/>
</dbReference>
<dbReference type="Pfam" id="PF02518">
    <property type="entry name" value="HATPase_c"/>
    <property type="match status" value="1"/>
</dbReference>
<dbReference type="Gene3D" id="3.30.565.10">
    <property type="entry name" value="Histidine kinase-like ATPase, C-terminal domain"/>
    <property type="match status" value="1"/>
</dbReference>
<dbReference type="AlphaFoldDB" id="A0A2W5A0P3"/>
<dbReference type="EC" id="2.7.13.3" evidence="3"/>
<proteinExistence type="predicted"/>
<dbReference type="GO" id="GO:0005886">
    <property type="term" value="C:plasma membrane"/>
    <property type="evidence" value="ECO:0007669"/>
    <property type="project" value="TreeGrafter"/>
</dbReference>
<sequence>MISNQYSLKRRLLKWISFPVLVAALLIFVIAYLFSWHEIEEVYDAQLVHSAKTLLQLSEREIAEQENIDIATENPNLQHRYENKTAFRIWKGDRIVLQSSRAKDFAGVEAPPGFSEQTIENKPWRFFVFIDAANDIKIETAERYSIRYELIGQLMTSLAIPMAILIPLLLLIVWIGVRQSITPLTALSADVDSRKIDDLTPIEGRDIPNEILPLIEAMNRLFVRIGDSFKREREFTDHAAHELRTPLAAMKTQTQVLLKKSLPMPECSDGLENLNSTIDRTTHLVEQLLSLARLQNDAPPMEEINLSHLLEEAVGQIHPSAKSKQQSINVNVEPDVSAAGHEDSLYMLIHNILDNAVKYTPEGGRIVVSLGKDKMLSISDSGPGIADTDKMRVFNRFVRVDKTGQMGSGLGLSIAKWVIDTHGATMTLKDNLPNGLIVEISFQ</sequence>
<dbReference type="InterPro" id="IPR004358">
    <property type="entry name" value="Sig_transdc_His_kin-like_C"/>
</dbReference>
<reference evidence="15 16" key="1">
    <citation type="submission" date="2017-08" db="EMBL/GenBank/DDBJ databases">
        <title>Infants hospitalized years apart are colonized by the same room-sourced microbial strains.</title>
        <authorList>
            <person name="Brooks B."/>
            <person name="Olm M.R."/>
            <person name="Firek B.A."/>
            <person name="Baker R."/>
            <person name="Thomas B.C."/>
            <person name="Morowitz M.J."/>
            <person name="Banfield J.F."/>
        </authorList>
    </citation>
    <scope>NUCLEOTIDE SEQUENCE [LARGE SCALE GENOMIC DNA]</scope>
    <source>
        <strain evidence="15">S2_018_000_R2_104</strain>
    </source>
</reference>
<evidence type="ECO:0000313" key="15">
    <source>
        <dbReference type="EMBL" id="PZO88110.1"/>
    </source>
</evidence>
<evidence type="ECO:0000256" key="12">
    <source>
        <dbReference type="ARBA" id="ARBA00023136"/>
    </source>
</evidence>
<dbReference type="SUPFAM" id="SSF55874">
    <property type="entry name" value="ATPase domain of HSP90 chaperone/DNA topoisomerase II/histidine kinase"/>
    <property type="match status" value="1"/>
</dbReference>
<dbReference type="PROSITE" id="PS50109">
    <property type="entry name" value="HIS_KIN"/>
    <property type="match status" value="1"/>
</dbReference>
<dbReference type="PRINTS" id="PR00344">
    <property type="entry name" value="BCTRLSENSOR"/>
</dbReference>
<dbReference type="Pfam" id="PF08521">
    <property type="entry name" value="2CSK_N"/>
    <property type="match status" value="1"/>
</dbReference>
<keyword evidence="9" id="KW-0067">ATP-binding</keyword>
<evidence type="ECO:0000313" key="16">
    <source>
        <dbReference type="Proteomes" id="UP000249557"/>
    </source>
</evidence>
<organism evidence="15 16">
    <name type="scientific">Micavibrio aeruginosavorus</name>
    <dbReference type="NCBI Taxonomy" id="349221"/>
    <lineage>
        <taxon>Bacteria</taxon>
        <taxon>Pseudomonadati</taxon>
        <taxon>Bdellovibrionota</taxon>
        <taxon>Bdellovibrionia</taxon>
        <taxon>Bdellovibrionales</taxon>
        <taxon>Pseudobdellovibrionaceae</taxon>
        <taxon>Micavibrio</taxon>
    </lineage>
</organism>
<evidence type="ECO:0000259" key="14">
    <source>
        <dbReference type="PROSITE" id="PS50109"/>
    </source>
</evidence>